<dbReference type="AlphaFoldDB" id="A0A5S9Y8J5"/>
<evidence type="ECO:0000313" key="1">
    <source>
        <dbReference type="EMBL" id="CAA0405377.1"/>
    </source>
</evidence>
<protein>
    <submittedName>
        <fullName evidence="1">Uncharacterized protein</fullName>
    </submittedName>
</protein>
<dbReference type="ExpressionAtlas" id="A0A5S9Y8J5">
    <property type="expression patterns" value="baseline"/>
</dbReference>
<reference evidence="1 2" key="1">
    <citation type="submission" date="2019-12" db="EMBL/GenBank/DDBJ databases">
        <authorList>
            <person name="Jiao W.-B."/>
            <person name="Schneeberger K."/>
        </authorList>
    </citation>
    <scope>NUCLEOTIDE SEQUENCE [LARGE SCALE GENOMIC DNA]</scope>
    <source>
        <strain evidence="2">cv. C24</strain>
    </source>
</reference>
<organism evidence="1 2">
    <name type="scientific">Arabidopsis thaliana</name>
    <name type="common">Mouse-ear cress</name>
    <dbReference type="NCBI Taxonomy" id="3702"/>
    <lineage>
        <taxon>Eukaryota</taxon>
        <taxon>Viridiplantae</taxon>
        <taxon>Streptophyta</taxon>
        <taxon>Embryophyta</taxon>
        <taxon>Tracheophyta</taxon>
        <taxon>Spermatophyta</taxon>
        <taxon>Magnoliopsida</taxon>
        <taxon>eudicotyledons</taxon>
        <taxon>Gunneridae</taxon>
        <taxon>Pentapetalae</taxon>
        <taxon>rosids</taxon>
        <taxon>malvids</taxon>
        <taxon>Brassicales</taxon>
        <taxon>Brassicaceae</taxon>
        <taxon>Camelineae</taxon>
        <taxon>Arabidopsis</taxon>
    </lineage>
</organism>
<proteinExistence type="predicted"/>
<accession>A0A5S9Y8J5</accession>
<sequence length="151" mass="16691">MSSYIPIPLLIDIVLRVGQSGFRELGPFIAVGSTLSNIVFSNVDLSEVYLREFFVVCSMANPDSLYRPFFLRCLLAENHTAKCLEALRIDAQHGPSVQSLDRLGEVVLHSIYARFAFGIFLCLCGSSEVGIRVLKTFLDRVSDFGEAIVVA</sequence>
<dbReference type="EMBL" id="CACSHJ010000096">
    <property type="protein sequence ID" value="CAA0405377.1"/>
    <property type="molecule type" value="Genomic_DNA"/>
</dbReference>
<gene>
    <name evidence="1" type="ORF">C24_LOCUS23476</name>
</gene>
<name>A0A5S9Y8J5_ARATH</name>
<evidence type="ECO:0000313" key="2">
    <source>
        <dbReference type="Proteomes" id="UP000434276"/>
    </source>
</evidence>
<dbReference type="Proteomes" id="UP000434276">
    <property type="component" value="Unassembled WGS sequence"/>
</dbReference>
<dbReference type="OrthoDB" id="10460731at2759"/>